<sequence>MENSLFITILSPVLITCGGLISWFLKSKKDELVNAEEKAREFKITTYRKLLEPFIAAFTVSISDEERNREIEKLQSLEYKRAIVDLTTFGSDQTLKTFNKIIQSFYQSDAYRTDPETWDTYTVKLLALISEFLLEIRRDVYSKKTRLVRSELIESILKDIDQYKTRVNAAKI</sequence>
<dbReference type="RefSeq" id="WP_144332652.1">
    <property type="nucleotide sequence ID" value="NZ_VLPL01000003.1"/>
</dbReference>
<evidence type="ECO:0000256" key="1">
    <source>
        <dbReference type="SAM" id="Phobius"/>
    </source>
</evidence>
<evidence type="ECO:0000313" key="3">
    <source>
        <dbReference type="Proteomes" id="UP000316008"/>
    </source>
</evidence>
<evidence type="ECO:0008006" key="4">
    <source>
        <dbReference type="Google" id="ProtNLM"/>
    </source>
</evidence>
<keyword evidence="1" id="KW-0812">Transmembrane</keyword>
<organism evidence="2 3">
    <name type="scientific">Fluviicola chungangensis</name>
    <dbReference type="NCBI Taxonomy" id="2597671"/>
    <lineage>
        <taxon>Bacteria</taxon>
        <taxon>Pseudomonadati</taxon>
        <taxon>Bacteroidota</taxon>
        <taxon>Flavobacteriia</taxon>
        <taxon>Flavobacteriales</taxon>
        <taxon>Crocinitomicaceae</taxon>
        <taxon>Fluviicola</taxon>
    </lineage>
</organism>
<keyword evidence="3" id="KW-1185">Reference proteome</keyword>
<evidence type="ECO:0000313" key="2">
    <source>
        <dbReference type="EMBL" id="TSJ45697.1"/>
    </source>
</evidence>
<keyword evidence="1" id="KW-0472">Membrane</keyword>
<proteinExistence type="predicted"/>
<feature type="transmembrane region" description="Helical" evidence="1">
    <location>
        <begin position="6"/>
        <end position="25"/>
    </location>
</feature>
<protein>
    <recommendedName>
        <fullName evidence="4">DUF4760 domain-containing protein</fullName>
    </recommendedName>
</protein>
<keyword evidence="1" id="KW-1133">Transmembrane helix</keyword>
<dbReference type="AlphaFoldDB" id="A0A556N0I7"/>
<accession>A0A556N0I7</accession>
<gene>
    <name evidence="2" type="ORF">FO442_08080</name>
</gene>
<name>A0A556N0I7_9FLAO</name>
<dbReference type="EMBL" id="VLPL01000003">
    <property type="protein sequence ID" value="TSJ45697.1"/>
    <property type="molecule type" value="Genomic_DNA"/>
</dbReference>
<dbReference type="Proteomes" id="UP000316008">
    <property type="component" value="Unassembled WGS sequence"/>
</dbReference>
<reference evidence="2 3" key="1">
    <citation type="submission" date="2019-07" db="EMBL/GenBank/DDBJ databases">
        <authorList>
            <person name="Huq M.A."/>
        </authorList>
    </citation>
    <scope>NUCLEOTIDE SEQUENCE [LARGE SCALE GENOMIC DNA]</scope>
    <source>
        <strain evidence="2 3">MAH-3</strain>
    </source>
</reference>
<dbReference type="OrthoDB" id="6402399at2"/>
<comment type="caution">
    <text evidence="2">The sequence shown here is derived from an EMBL/GenBank/DDBJ whole genome shotgun (WGS) entry which is preliminary data.</text>
</comment>